<keyword evidence="6" id="KW-0472">Membrane</keyword>
<dbReference type="FunFam" id="1.20.120.310:FF:000002">
    <property type="entry name" value="Sulfhydryl oxidase"/>
    <property type="match status" value="1"/>
</dbReference>
<keyword evidence="2 6" id="KW-0285">Flavoprotein</keyword>
<evidence type="ECO:0000256" key="7">
    <source>
        <dbReference type="SAM" id="MobiDB-lite"/>
    </source>
</evidence>
<keyword evidence="3 6" id="KW-0274">FAD</keyword>
<keyword evidence="4 6" id="KW-0560">Oxidoreductase</keyword>
<evidence type="ECO:0000256" key="3">
    <source>
        <dbReference type="ARBA" id="ARBA00022827"/>
    </source>
</evidence>
<evidence type="ECO:0000256" key="2">
    <source>
        <dbReference type="ARBA" id="ARBA00022630"/>
    </source>
</evidence>
<dbReference type="OrthoDB" id="59470at2759"/>
<reference evidence="10" key="1">
    <citation type="journal article" date="2018" name="Nat. Microbiol.">
        <title>Leveraging single-cell genomics to expand the fungal tree of life.</title>
        <authorList>
            <person name="Ahrendt S.R."/>
            <person name="Quandt C.A."/>
            <person name="Ciobanu D."/>
            <person name="Clum A."/>
            <person name="Salamov A."/>
            <person name="Andreopoulos B."/>
            <person name="Cheng J.F."/>
            <person name="Woyke T."/>
            <person name="Pelin A."/>
            <person name="Henrissat B."/>
            <person name="Reynolds N.K."/>
            <person name="Benny G.L."/>
            <person name="Smith M.E."/>
            <person name="James T.Y."/>
            <person name="Grigoriev I.V."/>
        </authorList>
    </citation>
    <scope>NUCLEOTIDE SEQUENCE [LARGE SCALE GENOMIC DNA]</scope>
    <source>
        <strain evidence="10">RSA 1356</strain>
    </source>
</reference>
<evidence type="ECO:0000256" key="1">
    <source>
        <dbReference type="ARBA" id="ARBA00001974"/>
    </source>
</evidence>
<dbReference type="AlphaFoldDB" id="A0A4P9XYF8"/>
<evidence type="ECO:0000256" key="4">
    <source>
        <dbReference type="ARBA" id="ARBA00023002"/>
    </source>
</evidence>
<dbReference type="Pfam" id="PF04777">
    <property type="entry name" value="Evr1_Alr"/>
    <property type="match status" value="1"/>
</dbReference>
<dbReference type="GO" id="GO:0050660">
    <property type="term" value="F:flavin adenine dinucleotide binding"/>
    <property type="evidence" value="ECO:0007669"/>
    <property type="project" value="TreeGrafter"/>
</dbReference>
<dbReference type="InterPro" id="IPR036774">
    <property type="entry name" value="ERV/ALR_sulphydryl_oxid_sf"/>
</dbReference>
<keyword evidence="5" id="KW-1015">Disulfide bond</keyword>
<sequence>MASVHCRPRRPVLVLVLALGFLVVLITVLSVGSKQPRVDELNAHQQDPVRSSGWLNLGLDSDLYGVTPASVRGNVVMSELGNSTIRAELGRASWRLLHTMASRYPKRPTEDEREALRSFIYLFARLYPCGQCARHFQVILANNPPEVSSRNAVSQWACRVHNVVNKRLDKPLFDCSQVQKQWKCGCADADDEEDDDVQAAAGDKASATDESIKSA</sequence>
<dbReference type="Proteomes" id="UP000271241">
    <property type="component" value="Unassembled WGS sequence"/>
</dbReference>
<feature type="compositionally biased region" description="Basic and acidic residues" evidence="7">
    <location>
        <begin position="206"/>
        <end position="215"/>
    </location>
</feature>
<accession>A0A4P9XYF8</accession>
<evidence type="ECO:0000313" key="10">
    <source>
        <dbReference type="Proteomes" id="UP000271241"/>
    </source>
</evidence>
<dbReference type="PANTHER" id="PTHR12645:SF1">
    <property type="entry name" value="FAD-LINKED SULFHYDRYL OXIDASE ERV2"/>
    <property type="match status" value="1"/>
</dbReference>
<evidence type="ECO:0000259" key="8">
    <source>
        <dbReference type="PROSITE" id="PS51324"/>
    </source>
</evidence>
<dbReference type="GO" id="GO:0016971">
    <property type="term" value="F:flavin-dependent sulfhydryl oxidase activity"/>
    <property type="evidence" value="ECO:0007669"/>
    <property type="project" value="InterPro"/>
</dbReference>
<evidence type="ECO:0000256" key="6">
    <source>
        <dbReference type="RuleBase" id="RU371123"/>
    </source>
</evidence>
<protein>
    <recommendedName>
        <fullName evidence="6">Sulfhydryl oxidase</fullName>
        <ecNumber evidence="6">1.8.3.2</ecNumber>
    </recommendedName>
</protein>
<name>A0A4P9XYF8_9FUNG</name>
<comment type="cofactor">
    <cofactor evidence="1 6">
        <name>FAD</name>
        <dbReference type="ChEBI" id="CHEBI:57692"/>
    </cofactor>
</comment>
<dbReference type="GO" id="GO:0005739">
    <property type="term" value="C:mitochondrion"/>
    <property type="evidence" value="ECO:0007669"/>
    <property type="project" value="TreeGrafter"/>
</dbReference>
<comment type="catalytic activity">
    <reaction evidence="6">
        <text>2 R'C(R)SH + O2 = R'C(R)S-S(R)CR' + H2O2</text>
        <dbReference type="Rhea" id="RHEA:17357"/>
        <dbReference type="ChEBI" id="CHEBI:15379"/>
        <dbReference type="ChEBI" id="CHEBI:16240"/>
        <dbReference type="ChEBI" id="CHEBI:16520"/>
        <dbReference type="ChEBI" id="CHEBI:17412"/>
        <dbReference type="EC" id="1.8.3.2"/>
    </reaction>
</comment>
<dbReference type="PANTHER" id="PTHR12645">
    <property type="entry name" value="ALR/ERV"/>
    <property type="match status" value="1"/>
</dbReference>
<keyword evidence="10" id="KW-1185">Reference proteome</keyword>
<dbReference type="EC" id="1.8.3.2" evidence="6"/>
<dbReference type="EMBL" id="KZ992425">
    <property type="protein sequence ID" value="RKP11142.1"/>
    <property type="molecule type" value="Genomic_DNA"/>
</dbReference>
<dbReference type="SUPFAM" id="SSF69000">
    <property type="entry name" value="FAD-dependent thiol oxidase"/>
    <property type="match status" value="1"/>
</dbReference>
<gene>
    <name evidence="9" type="ORF">THASP1DRAFT_27059</name>
</gene>
<dbReference type="Gene3D" id="1.20.120.310">
    <property type="entry name" value="ERV/ALR sulfhydryl oxidase domain"/>
    <property type="match status" value="1"/>
</dbReference>
<feature type="transmembrane region" description="Helical" evidence="6">
    <location>
        <begin position="12"/>
        <end position="32"/>
    </location>
</feature>
<evidence type="ECO:0000256" key="5">
    <source>
        <dbReference type="ARBA" id="ARBA00023157"/>
    </source>
</evidence>
<evidence type="ECO:0000313" key="9">
    <source>
        <dbReference type="EMBL" id="RKP11142.1"/>
    </source>
</evidence>
<keyword evidence="6" id="KW-1133">Transmembrane helix</keyword>
<dbReference type="InterPro" id="IPR039799">
    <property type="entry name" value="ALR/ERV"/>
</dbReference>
<dbReference type="STRING" id="78915.A0A4P9XYF8"/>
<feature type="domain" description="ERV/ALR sulfhydryl oxidase" evidence="8">
    <location>
        <begin position="82"/>
        <end position="182"/>
    </location>
</feature>
<feature type="region of interest" description="Disordered" evidence="7">
    <location>
        <begin position="195"/>
        <end position="215"/>
    </location>
</feature>
<dbReference type="PROSITE" id="PS51324">
    <property type="entry name" value="ERV_ALR"/>
    <property type="match status" value="1"/>
</dbReference>
<organism evidence="9 10">
    <name type="scientific">Thamnocephalis sphaerospora</name>
    <dbReference type="NCBI Taxonomy" id="78915"/>
    <lineage>
        <taxon>Eukaryota</taxon>
        <taxon>Fungi</taxon>
        <taxon>Fungi incertae sedis</taxon>
        <taxon>Zoopagomycota</taxon>
        <taxon>Zoopagomycotina</taxon>
        <taxon>Zoopagomycetes</taxon>
        <taxon>Zoopagales</taxon>
        <taxon>Sigmoideomycetaceae</taxon>
        <taxon>Thamnocephalis</taxon>
    </lineage>
</organism>
<proteinExistence type="predicted"/>
<dbReference type="InterPro" id="IPR017905">
    <property type="entry name" value="ERV/ALR_sulphydryl_oxidase"/>
</dbReference>
<keyword evidence="6" id="KW-0812">Transmembrane</keyword>